<feature type="transmembrane region" description="Helical" evidence="1">
    <location>
        <begin position="56"/>
        <end position="74"/>
    </location>
</feature>
<feature type="transmembrane region" description="Helical" evidence="1">
    <location>
        <begin position="185"/>
        <end position="207"/>
    </location>
</feature>
<dbReference type="Pfam" id="PF07885">
    <property type="entry name" value="Ion_trans_2"/>
    <property type="match status" value="1"/>
</dbReference>
<keyword evidence="4" id="KW-1185">Reference proteome</keyword>
<feature type="transmembrane region" description="Helical" evidence="1">
    <location>
        <begin position="30"/>
        <end position="49"/>
    </location>
</feature>
<evidence type="ECO:0000256" key="1">
    <source>
        <dbReference type="SAM" id="Phobius"/>
    </source>
</evidence>
<name>A0A6C2UW89_9BACT</name>
<dbReference type="Gene3D" id="1.10.287.70">
    <property type="match status" value="1"/>
</dbReference>
<proteinExistence type="predicted"/>
<dbReference type="EMBL" id="CAAHFH010000004">
    <property type="protein sequence ID" value="VGO23454.1"/>
    <property type="molecule type" value="Genomic_DNA"/>
</dbReference>
<sequence>MKKLDPYHLLLAVLLLFIGILPWLNPAWKHTDLFTVCGLSLVLLAGLNVLRERQKLFRTGLTIAVLFIVMNGYLQFSDFPILFACSFALFFILLVSVVINIISMLVSSIEIRSSFISGCIAGYLMIGICLAFFLTVVGSFETQVLTLPNAEFCFNDFLYFSLVTMTTVGFGDISPLDPVVRTASIMTVVAGQFYMAVIVAVIVGKLMNKSNG</sequence>
<feature type="transmembrane region" description="Helical" evidence="1">
    <location>
        <begin position="7"/>
        <end position="24"/>
    </location>
</feature>
<keyword evidence="1" id="KW-0472">Membrane</keyword>
<evidence type="ECO:0000313" key="4">
    <source>
        <dbReference type="Proteomes" id="UP000346198"/>
    </source>
</evidence>
<keyword evidence="1" id="KW-0812">Transmembrane</keyword>
<feature type="transmembrane region" description="Helical" evidence="1">
    <location>
        <begin position="115"/>
        <end position="137"/>
    </location>
</feature>
<dbReference type="InterPro" id="IPR013099">
    <property type="entry name" value="K_chnl_dom"/>
</dbReference>
<feature type="domain" description="Potassium channel" evidence="2">
    <location>
        <begin position="150"/>
        <end position="206"/>
    </location>
</feature>
<gene>
    <name evidence="3" type="ORF">SCARR_05561</name>
</gene>
<dbReference type="SUPFAM" id="SSF81324">
    <property type="entry name" value="Voltage-gated potassium channels"/>
    <property type="match status" value="1"/>
</dbReference>
<accession>A0A6C2UW89</accession>
<reference evidence="3 4" key="1">
    <citation type="submission" date="2019-04" db="EMBL/GenBank/DDBJ databases">
        <authorList>
            <person name="Van Vliet M D."/>
        </authorList>
    </citation>
    <scope>NUCLEOTIDE SEQUENCE [LARGE SCALE GENOMIC DNA]</scope>
    <source>
        <strain evidence="3 4">F21</strain>
    </source>
</reference>
<dbReference type="Proteomes" id="UP000346198">
    <property type="component" value="Unassembled WGS sequence"/>
</dbReference>
<dbReference type="AlphaFoldDB" id="A0A6C2UW89"/>
<organism evidence="3 4">
    <name type="scientific">Pontiella sulfatireligans</name>
    <dbReference type="NCBI Taxonomy" id="2750658"/>
    <lineage>
        <taxon>Bacteria</taxon>
        <taxon>Pseudomonadati</taxon>
        <taxon>Kiritimatiellota</taxon>
        <taxon>Kiritimatiellia</taxon>
        <taxon>Kiritimatiellales</taxon>
        <taxon>Pontiellaceae</taxon>
        <taxon>Pontiella</taxon>
    </lineage>
</organism>
<evidence type="ECO:0000313" key="3">
    <source>
        <dbReference type="EMBL" id="VGO23454.1"/>
    </source>
</evidence>
<keyword evidence="1" id="KW-1133">Transmembrane helix</keyword>
<dbReference type="RefSeq" id="WP_136065846.1">
    <property type="nucleotide sequence ID" value="NZ_CAAHFH010000004.1"/>
</dbReference>
<protein>
    <recommendedName>
        <fullName evidence="2">Potassium channel domain-containing protein</fullName>
    </recommendedName>
</protein>
<evidence type="ECO:0000259" key="2">
    <source>
        <dbReference type="Pfam" id="PF07885"/>
    </source>
</evidence>
<feature type="transmembrane region" description="Helical" evidence="1">
    <location>
        <begin position="80"/>
        <end position="103"/>
    </location>
</feature>